<comment type="caution">
    <text evidence="1">The sequence shown here is derived from an EMBL/GenBank/DDBJ whole genome shotgun (WGS) entry which is preliminary data.</text>
</comment>
<organism evidence="1 2">
    <name type="scientific">Favolaschia claudopus</name>
    <dbReference type="NCBI Taxonomy" id="2862362"/>
    <lineage>
        <taxon>Eukaryota</taxon>
        <taxon>Fungi</taxon>
        <taxon>Dikarya</taxon>
        <taxon>Basidiomycota</taxon>
        <taxon>Agaricomycotina</taxon>
        <taxon>Agaricomycetes</taxon>
        <taxon>Agaricomycetidae</taxon>
        <taxon>Agaricales</taxon>
        <taxon>Marasmiineae</taxon>
        <taxon>Mycenaceae</taxon>
        <taxon>Favolaschia</taxon>
    </lineage>
</organism>
<evidence type="ECO:0000313" key="2">
    <source>
        <dbReference type="Proteomes" id="UP001362999"/>
    </source>
</evidence>
<proteinExistence type="predicted"/>
<dbReference type="EMBL" id="JAWWNJ010000019">
    <property type="protein sequence ID" value="KAK7036084.1"/>
    <property type="molecule type" value="Genomic_DNA"/>
</dbReference>
<dbReference type="Proteomes" id="UP001362999">
    <property type="component" value="Unassembled WGS sequence"/>
</dbReference>
<gene>
    <name evidence="1" type="ORF">R3P38DRAFT_2616734</name>
</gene>
<evidence type="ECO:0000313" key="1">
    <source>
        <dbReference type="EMBL" id="KAK7036084.1"/>
    </source>
</evidence>
<name>A0AAW0C9Y8_9AGAR</name>
<accession>A0AAW0C9Y8</accession>
<protein>
    <recommendedName>
        <fullName evidence="3">F-box domain-containing protein</fullName>
    </recommendedName>
</protein>
<evidence type="ECO:0008006" key="3">
    <source>
        <dbReference type="Google" id="ProtNLM"/>
    </source>
</evidence>
<dbReference type="InterPro" id="IPR032675">
    <property type="entry name" value="LRR_dom_sf"/>
</dbReference>
<dbReference type="AlphaFoldDB" id="A0AAW0C9Y8"/>
<dbReference type="SUPFAM" id="SSF52047">
    <property type="entry name" value="RNI-like"/>
    <property type="match status" value="1"/>
</dbReference>
<keyword evidence="2" id="KW-1185">Reference proteome</keyword>
<dbReference type="Gene3D" id="3.80.10.10">
    <property type="entry name" value="Ribonuclease Inhibitor"/>
    <property type="match status" value="1"/>
</dbReference>
<reference evidence="1 2" key="1">
    <citation type="journal article" date="2024" name="J Genomics">
        <title>Draft genome sequencing and assembly of Favolaschia claudopus CIRM-BRFM 2984 isolated from oak limbs.</title>
        <authorList>
            <person name="Navarro D."/>
            <person name="Drula E."/>
            <person name="Chaduli D."/>
            <person name="Cazenave R."/>
            <person name="Ahrendt S."/>
            <person name="Wang J."/>
            <person name="Lipzen A."/>
            <person name="Daum C."/>
            <person name="Barry K."/>
            <person name="Grigoriev I.V."/>
            <person name="Favel A."/>
            <person name="Rosso M.N."/>
            <person name="Martin F."/>
        </authorList>
    </citation>
    <scope>NUCLEOTIDE SEQUENCE [LARGE SCALE GENOMIC DNA]</scope>
    <source>
        <strain evidence="1 2">CIRM-BRFM 2984</strain>
    </source>
</reference>
<sequence length="518" mass="58204">MHYSSCLKIPEIVQLIVQNLRLPDRDLDRHALAALACTSRTFSAVALDDLWRTLDSLEPILYCMPPDLFGGRGEDRLLRPMKASDWDRPRIYTNRVKHLNISNHCLVPADIFPALNASLWPGEVESYFRKLTAVRWINEHDLINIRFLLSSKLKNLSLEFPSSHTNFSLLSSIPLVCPGLEKLRVNSPLPDGTSISELIHGLHSLQKLHITIPDRESLEHLSRLKGLTSFTCSLPNTLPILCNPLSFVALEEVTILNSNLKKIIHLFSRCSLPVLKRLKITANSGTTTAGVEKLHKVLSRSCAPSSLTTIEVDLQEDDAGEHPELYMIPFCSFEPLFCFVNLTSISIASKSGIRLHDEEMEIIARAWPRLRSLDLWERVECQTLSLRSLSIIAEHCPVLETLALSLNTTVIPELPPSDGRQPISQQLALHELDVNRSPISAPSLLTGRFLSSIFPNLSVVTSELDKFGLDELGEDEDSELTAYHGLWKEVESQLSVFKAIRQEERARVLAELESTREN</sequence>